<evidence type="ECO:0000313" key="2">
    <source>
        <dbReference type="Proteomes" id="UP000327039"/>
    </source>
</evidence>
<reference evidence="2" key="1">
    <citation type="submission" date="2019-09" db="EMBL/GenBank/DDBJ databases">
        <title>Mumia zhuanghuii sp. nov. isolated from the intestinal contents of plateau pika (Ochotona curzoniae) in the Qinghai-Tibet plateau of China.</title>
        <authorList>
            <person name="Tian Z."/>
        </authorList>
    </citation>
    <scope>NUCLEOTIDE SEQUENCE [LARGE SCALE GENOMIC DNA]</scope>
    <source>
        <strain evidence="2">DSM 25564</strain>
    </source>
</reference>
<dbReference type="Proteomes" id="UP000327039">
    <property type="component" value="Unassembled WGS sequence"/>
</dbReference>
<keyword evidence="2" id="KW-1185">Reference proteome</keyword>
<dbReference type="RefSeq" id="WP_150418240.1">
    <property type="nucleotide sequence ID" value="NZ_VYRZ01000001.1"/>
</dbReference>
<protein>
    <submittedName>
        <fullName evidence="1">Uncharacterized protein</fullName>
    </submittedName>
</protein>
<accession>A0A5J5IV98</accession>
<dbReference type="OrthoDB" id="5078357at2"/>
<evidence type="ECO:0000313" key="1">
    <source>
        <dbReference type="EMBL" id="KAA9089609.1"/>
    </source>
</evidence>
<gene>
    <name evidence="1" type="ORF">F6B42_03810</name>
</gene>
<organism evidence="1 2">
    <name type="scientific">Microbacterium radiodurans</name>
    <dbReference type="NCBI Taxonomy" id="661398"/>
    <lineage>
        <taxon>Bacteria</taxon>
        <taxon>Bacillati</taxon>
        <taxon>Actinomycetota</taxon>
        <taxon>Actinomycetes</taxon>
        <taxon>Micrococcales</taxon>
        <taxon>Microbacteriaceae</taxon>
        <taxon>Microbacterium</taxon>
    </lineage>
</organism>
<comment type="caution">
    <text evidence="1">The sequence shown here is derived from an EMBL/GenBank/DDBJ whole genome shotgun (WGS) entry which is preliminary data.</text>
</comment>
<proteinExistence type="predicted"/>
<dbReference type="AlphaFoldDB" id="A0A5J5IV98"/>
<name>A0A5J5IV98_9MICO</name>
<sequence>MIEPLSAAAPVPRPLAEVPGVADVYDPRPPLSRALGAATSALRLDSAPPIDGILIASDGAGSTASAAVSISSSSRTPDVARAVADEVLLQHPTVDRVSVQVRRIA</sequence>
<dbReference type="EMBL" id="VYRZ01000001">
    <property type="protein sequence ID" value="KAA9089609.1"/>
    <property type="molecule type" value="Genomic_DNA"/>
</dbReference>